<evidence type="ECO:0000256" key="8">
    <source>
        <dbReference type="ARBA" id="ARBA00030117"/>
    </source>
</evidence>
<feature type="domain" description="Anti-sigma-28 factor FlgM C-terminal" evidence="10">
    <location>
        <begin position="41"/>
        <end position="85"/>
    </location>
</feature>
<keyword evidence="11" id="KW-0966">Cell projection</keyword>
<dbReference type="InterPro" id="IPR007412">
    <property type="entry name" value="FlgM"/>
</dbReference>
<evidence type="ECO:0000256" key="5">
    <source>
        <dbReference type="ARBA" id="ARBA00023015"/>
    </source>
</evidence>
<evidence type="ECO:0000256" key="2">
    <source>
        <dbReference type="ARBA" id="ARBA00017823"/>
    </source>
</evidence>
<evidence type="ECO:0000313" key="12">
    <source>
        <dbReference type="Proteomes" id="UP000256503"/>
    </source>
</evidence>
<dbReference type="InterPro" id="IPR035890">
    <property type="entry name" value="Anti-sigma-28_factor_FlgM_sf"/>
</dbReference>
<reference evidence="11 12" key="1">
    <citation type="submission" date="2018-07" db="EMBL/GenBank/DDBJ databases">
        <title>Complete genome sequence of a Pseudomonas plecoglossicida strain pathogenic to the marine fish, Larimichthys crocea.</title>
        <authorList>
            <person name="Tao Z."/>
        </authorList>
    </citation>
    <scope>NUCLEOTIDE SEQUENCE [LARGE SCALE GENOMIC DNA]</scope>
    <source>
        <strain evidence="11 12">XSDHY-P</strain>
    </source>
</reference>
<keyword evidence="11" id="KW-0969">Cilium</keyword>
<evidence type="ECO:0000256" key="7">
    <source>
        <dbReference type="ARBA" id="ARBA00024739"/>
    </source>
</evidence>
<feature type="region of interest" description="Disordered" evidence="9">
    <location>
        <begin position="1"/>
        <end position="26"/>
    </location>
</feature>
<organism evidence="11 12">
    <name type="scientific">Pseudomonas plecoglossicida</name>
    <dbReference type="NCBI Taxonomy" id="70775"/>
    <lineage>
        <taxon>Bacteria</taxon>
        <taxon>Pseudomonadati</taxon>
        <taxon>Pseudomonadota</taxon>
        <taxon>Gammaproteobacteria</taxon>
        <taxon>Pseudomonadales</taxon>
        <taxon>Pseudomonadaceae</taxon>
        <taxon>Pseudomonas</taxon>
    </lineage>
</organism>
<evidence type="ECO:0000256" key="6">
    <source>
        <dbReference type="ARBA" id="ARBA00023163"/>
    </source>
</evidence>
<evidence type="ECO:0000256" key="9">
    <source>
        <dbReference type="SAM" id="MobiDB-lite"/>
    </source>
</evidence>
<dbReference type="RefSeq" id="WP_016393565.1">
    <property type="nucleotide sequence ID" value="NZ_CP031146.1"/>
</dbReference>
<dbReference type="Proteomes" id="UP000256503">
    <property type="component" value="Chromosome"/>
</dbReference>
<comment type="function">
    <text evidence="7">Responsible for the coupling of flagellin expression to flagellar assembly by preventing expression of the flagellin genes when a component of the middle class of proteins is defective. It negatively regulates flagellar genes by inhibiting the activity of FliA by directly binding to FliA.</text>
</comment>
<dbReference type="NCBIfam" id="TIGR03824">
    <property type="entry name" value="FlgM_jcvi"/>
    <property type="match status" value="1"/>
</dbReference>
<keyword evidence="6" id="KW-0804">Transcription</keyword>
<protein>
    <recommendedName>
        <fullName evidence="2">Negative regulator of flagellin synthesis</fullName>
    </recommendedName>
    <alternativeName>
        <fullName evidence="8">Anti-sigma-28 factor</fullName>
    </alternativeName>
</protein>
<evidence type="ECO:0000256" key="3">
    <source>
        <dbReference type="ARBA" id="ARBA00022491"/>
    </source>
</evidence>
<dbReference type="GeneID" id="49616743"/>
<dbReference type="GO" id="GO:0044781">
    <property type="term" value="P:bacterial-type flagellum organization"/>
    <property type="evidence" value="ECO:0007669"/>
    <property type="project" value="UniProtKB-KW"/>
</dbReference>
<evidence type="ECO:0000256" key="4">
    <source>
        <dbReference type="ARBA" id="ARBA00022795"/>
    </source>
</evidence>
<dbReference type="InterPro" id="IPR031316">
    <property type="entry name" value="FlgM_C"/>
</dbReference>
<keyword evidence="11" id="KW-0282">Flagellum</keyword>
<dbReference type="AlphaFoldDB" id="A0AAD0R065"/>
<sequence>MKVTGQPTIHLSNTNEARATSHCEHASASPVVAVPRASTQAALGQIQQELARMPQVDLEKVGRIQSELVAGELTLDNSSLAAAMVAFHRGDDR</sequence>
<dbReference type="GO" id="GO:0045892">
    <property type="term" value="P:negative regulation of DNA-templated transcription"/>
    <property type="evidence" value="ECO:0007669"/>
    <property type="project" value="InterPro"/>
</dbReference>
<evidence type="ECO:0000313" key="11">
    <source>
        <dbReference type="EMBL" id="AXM98873.1"/>
    </source>
</evidence>
<dbReference type="SUPFAM" id="SSF101498">
    <property type="entry name" value="Anti-sigma factor FlgM"/>
    <property type="match status" value="1"/>
</dbReference>
<dbReference type="Pfam" id="PF04316">
    <property type="entry name" value="FlgM"/>
    <property type="match status" value="1"/>
</dbReference>
<feature type="compositionally biased region" description="Polar residues" evidence="9">
    <location>
        <begin position="1"/>
        <end position="18"/>
    </location>
</feature>
<evidence type="ECO:0000256" key="1">
    <source>
        <dbReference type="ARBA" id="ARBA00005322"/>
    </source>
</evidence>
<keyword evidence="3" id="KW-0678">Repressor</keyword>
<keyword evidence="4" id="KW-1005">Bacterial flagellum biogenesis</keyword>
<name>A0AAD0R065_PSEDL</name>
<keyword evidence="5" id="KW-0805">Transcription regulation</keyword>
<gene>
    <name evidence="11" type="primary">flgM</name>
    <name evidence="11" type="ORF">DVB73_25275</name>
</gene>
<evidence type="ECO:0000259" key="10">
    <source>
        <dbReference type="Pfam" id="PF04316"/>
    </source>
</evidence>
<accession>A0AAD0R065</accession>
<dbReference type="EMBL" id="CP031146">
    <property type="protein sequence ID" value="AXM98873.1"/>
    <property type="molecule type" value="Genomic_DNA"/>
</dbReference>
<proteinExistence type="inferred from homology"/>
<comment type="similarity">
    <text evidence="1">Belongs to the FlgM family.</text>
</comment>